<sequence>MICTSDRMLPYYIGCPSWSDAAWRGSLYPMSTRTAEFLSRYANVFNAVEGNTTFYAEPSAETVRRWAELMPLHFRFCVKFPRDISHDGDLRERLHQAQSFMQLMAPLGERVMPYWLQFPSGFGPQRLGELADFLDALPSSGRIAVEVRHDEFFSKGWAERELNGLLFERNVERIGLDSRALFSSEPTTAAIRDAQAKKPRVPVRVPAFTQSPQIRFIGRLELEANDFYLGPWVDKFAEWIGEGRTPYIFLHTPDNRQAPELAMRFHAQLQTRLPELPSLSIMAEPVEQLGLL</sequence>
<dbReference type="Gene3D" id="3.20.20.410">
    <property type="entry name" value="Protein of unknown function UPF0759"/>
    <property type="match status" value="1"/>
</dbReference>
<dbReference type="Proteomes" id="UP000316905">
    <property type="component" value="Unassembled WGS sequence"/>
</dbReference>
<accession>A0A562QPT6</accession>
<dbReference type="AlphaFoldDB" id="A0A562QPT6"/>
<protein>
    <submittedName>
        <fullName evidence="1">Uncharacterized protein YecE (DUF72 family)</fullName>
    </submittedName>
</protein>
<evidence type="ECO:0000313" key="2">
    <source>
        <dbReference type="Proteomes" id="UP000316905"/>
    </source>
</evidence>
<dbReference type="PANTHER" id="PTHR30348:SF9">
    <property type="entry name" value="UPF0759 PROTEIN YECE"/>
    <property type="match status" value="1"/>
</dbReference>
<organism evidence="1 2">
    <name type="scientific">Pseudomonas duriflava</name>
    <dbReference type="NCBI Taxonomy" id="459528"/>
    <lineage>
        <taxon>Bacteria</taxon>
        <taxon>Pseudomonadati</taxon>
        <taxon>Pseudomonadota</taxon>
        <taxon>Gammaproteobacteria</taxon>
        <taxon>Pseudomonadales</taxon>
        <taxon>Pseudomonadaceae</taxon>
        <taxon>Pseudomonas</taxon>
    </lineage>
</organism>
<reference evidence="1 2" key="1">
    <citation type="journal article" date="2015" name="Stand. Genomic Sci.">
        <title>Genomic Encyclopedia of Bacterial and Archaeal Type Strains, Phase III: the genomes of soil and plant-associated and newly described type strains.</title>
        <authorList>
            <person name="Whitman W.B."/>
            <person name="Woyke T."/>
            <person name="Klenk H.P."/>
            <person name="Zhou Y."/>
            <person name="Lilburn T.G."/>
            <person name="Beck B.J."/>
            <person name="De Vos P."/>
            <person name="Vandamme P."/>
            <person name="Eisen J.A."/>
            <person name="Garrity G."/>
            <person name="Hugenholtz P."/>
            <person name="Kyrpides N.C."/>
        </authorList>
    </citation>
    <scope>NUCLEOTIDE SEQUENCE [LARGE SCALE GENOMIC DNA]</scope>
    <source>
        <strain evidence="1 2">CGMCC 1.6858</strain>
    </source>
</reference>
<name>A0A562QPT6_9PSED</name>
<keyword evidence="2" id="KW-1185">Reference proteome</keyword>
<comment type="caution">
    <text evidence="1">The sequence shown here is derived from an EMBL/GenBank/DDBJ whole genome shotgun (WGS) entry which is preliminary data.</text>
</comment>
<proteinExistence type="predicted"/>
<gene>
    <name evidence="1" type="ORF">IQ22_00480</name>
</gene>
<dbReference type="EMBL" id="VLKY01000001">
    <property type="protein sequence ID" value="TWI58768.1"/>
    <property type="molecule type" value="Genomic_DNA"/>
</dbReference>
<dbReference type="SUPFAM" id="SSF117396">
    <property type="entry name" value="TM1631-like"/>
    <property type="match status" value="1"/>
</dbReference>
<dbReference type="InterPro" id="IPR036520">
    <property type="entry name" value="UPF0759_sf"/>
</dbReference>
<dbReference type="InterPro" id="IPR002763">
    <property type="entry name" value="DUF72"/>
</dbReference>
<dbReference type="Pfam" id="PF01904">
    <property type="entry name" value="DUF72"/>
    <property type="match status" value="1"/>
</dbReference>
<dbReference type="PANTHER" id="PTHR30348">
    <property type="entry name" value="UNCHARACTERIZED PROTEIN YECE"/>
    <property type="match status" value="1"/>
</dbReference>
<evidence type="ECO:0000313" key="1">
    <source>
        <dbReference type="EMBL" id="TWI58768.1"/>
    </source>
</evidence>